<feature type="coiled-coil region" evidence="4">
    <location>
        <begin position="35"/>
        <end position="92"/>
    </location>
</feature>
<proteinExistence type="inferred from homology"/>
<dbReference type="AlphaFoldDB" id="A0A7M5UTF8"/>
<protein>
    <recommendedName>
        <fullName evidence="3">Charged multivesicular body protein 5</fullName>
    </recommendedName>
</protein>
<evidence type="ECO:0000256" key="3">
    <source>
        <dbReference type="ARBA" id="ARBA00041078"/>
    </source>
</evidence>
<evidence type="ECO:0000313" key="6">
    <source>
        <dbReference type="EnsemblMetazoa" id="CLYHEMP001091.1"/>
    </source>
</evidence>
<dbReference type="GO" id="GO:0006900">
    <property type="term" value="P:vesicle budding from membrane"/>
    <property type="evidence" value="ECO:0007669"/>
    <property type="project" value="TreeGrafter"/>
</dbReference>
<dbReference type="Proteomes" id="UP000594262">
    <property type="component" value="Unplaced"/>
</dbReference>
<feature type="region of interest" description="Disordered" evidence="5">
    <location>
        <begin position="1"/>
        <end position="23"/>
    </location>
</feature>
<evidence type="ECO:0000256" key="2">
    <source>
        <dbReference type="ARBA" id="ARBA00023054"/>
    </source>
</evidence>
<dbReference type="PANTHER" id="PTHR22761">
    <property type="entry name" value="CHARGED MULTIVESICULAR BODY PROTEIN"/>
    <property type="match status" value="1"/>
</dbReference>
<dbReference type="GO" id="GO:0005771">
    <property type="term" value="C:multivesicular body"/>
    <property type="evidence" value="ECO:0007669"/>
    <property type="project" value="TreeGrafter"/>
</dbReference>
<dbReference type="GO" id="GO:0032511">
    <property type="term" value="P:late endosome to vacuole transport via multivesicular body sorting pathway"/>
    <property type="evidence" value="ECO:0007669"/>
    <property type="project" value="TreeGrafter"/>
</dbReference>
<feature type="coiled-coil region" evidence="4">
    <location>
        <begin position="121"/>
        <end position="148"/>
    </location>
</feature>
<dbReference type="EnsemblMetazoa" id="CLYHEMT001091.1">
    <property type="protein sequence ID" value="CLYHEMP001091.1"/>
    <property type="gene ID" value="CLYHEMG001091"/>
</dbReference>
<evidence type="ECO:0000256" key="4">
    <source>
        <dbReference type="SAM" id="Coils"/>
    </source>
</evidence>
<feature type="compositionally biased region" description="Basic and acidic residues" evidence="5">
    <location>
        <begin position="206"/>
        <end position="215"/>
    </location>
</feature>
<keyword evidence="7" id="KW-1185">Reference proteome</keyword>
<evidence type="ECO:0000256" key="1">
    <source>
        <dbReference type="ARBA" id="ARBA00006190"/>
    </source>
</evidence>
<evidence type="ECO:0000256" key="5">
    <source>
        <dbReference type="SAM" id="MobiDB-lite"/>
    </source>
</evidence>
<comment type="similarity">
    <text evidence="1">Belongs to the SNF7 family.</text>
</comment>
<dbReference type="Pfam" id="PF03357">
    <property type="entry name" value="Snf7"/>
    <property type="match status" value="1"/>
</dbReference>
<organism evidence="6 7">
    <name type="scientific">Clytia hemisphaerica</name>
    <dbReference type="NCBI Taxonomy" id="252671"/>
    <lineage>
        <taxon>Eukaryota</taxon>
        <taxon>Metazoa</taxon>
        <taxon>Cnidaria</taxon>
        <taxon>Hydrozoa</taxon>
        <taxon>Hydroidolina</taxon>
        <taxon>Leptothecata</taxon>
        <taxon>Obeliida</taxon>
        <taxon>Clytiidae</taxon>
        <taxon>Clytia</taxon>
    </lineage>
</organism>
<name>A0A7M5UTF8_9CNID</name>
<dbReference type="RefSeq" id="XP_066912346.1">
    <property type="nucleotide sequence ID" value="XM_067056245.1"/>
</dbReference>
<evidence type="ECO:0000313" key="7">
    <source>
        <dbReference type="Proteomes" id="UP000594262"/>
    </source>
</evidence>
<feature type="region of interest" description="Disordered" evidence="5">
    <location>
        <begin position="181"/>
        <end position="223"/>
    </location>
</feature>
<dbReference type="OrthoDB" id="3973241at2759"/>
<keyword evidence="2 4" id="KW-0175">Coiled coil</keyword>
<sequence length="223" mass="25035">MNRIFGTGKPKAPPPNLTDCINTVDSRGESIQKKISMLDKELMKYKEQMKKMREGPSKNMVKQKAMRVLKQKKMYESQLENLRNQSFNMEQANFATQTLKDTKTTVDAMKLGVKQMKKEYKKVDIDQIEDLQDDMEDMLDQANEVQDALGRTYGMPEMDDADLDAELDALGDDMFLEDDAAYLDEASSAPSVPGTLPGETDTSGSKTKDGVKVDEFGLPELPS</sequence>
<dbReference type="Gene3D" id="1.10.287.1060">
    <property type="entry name" value="ESAT-6-like"/>
    <property type="match status" value="1"/>
</dbReference>
<dbReference type="GeneID" id="136799526"/>
<accession>A0A7M5UTF8</accession>
<reference evidence="6" key="1">
    <citation type="submission" date="2021-01" db="UniProtKB">
        <authorList>
            <consortium name="EnsemblMetazoa"/>
        </authorList>
    </citation>
    <scope>IDENTIFICATION</scope>
</reference>
<dbReference type="Gene3D" id="6.10.250.1710">
    <property type="match status" value="1"/>
</dbReference>
<dbReference type="InterPro" id="IPR005024">
    <property type="entry name" value="Snf7_fam"/>
</dbReference>
<dbReference type="PANTHER" id="PTHR22761:SF12">
    <property type="entry name" value="CHARGED MULTIVESICULAR BODY PROTEIN 5"/>
    <property type="match status" value="1"/>
</dbReference>